<evidence type="ECO:0000313" key="2">
    <source>
        <dbReference type="Proteomes" id="UP001159405"/>
    </source>
</evidence>
<evidence type="ECO:0000313" key="1">
    <source>
        <dbReference type="EMBL" id="CAH3182111.1"/>
    </source>
</evidence>
<protein>
    <submittedName>
        <fullName evidence="1">Uncharacterized protein</fullName>
    </submittedName>
</protein>
<keyword evidence="2" id="KW-1185">Reference proteome</keyword>
<accession>A0ABN8RW68</accession>
<comment type="caution">
    <text evidence="1">The sequence shown here is derived from an EMBL/GenBank/DDBJ whole genome shotgun (WGS) entry which is preliminary data.</text>
</comment>
<feature type="non-terminal residue" evidence="1">
    <location>
        <position position="104"/>
    </location>
</feature>
<dbReference type="Proteomes" id="UP001159405">
    <property type="component" value="Unassembled WGS sequence"/>
</dbReference>
<dbReference type="EMBL" id="CALNXK010000314">
    <property type="protein sequence ID" value="CAH3182111.1"/>
    <property type="molecule type" value="Genomic_DNA"/>
</dbReference>
<gene>
    <name evidence="1" type="ORF">PLOB_00026421</name>
</gene>
<proteinExistence type="predicted"/>
<organism evidence="1 2">
    <name type="scientific">Porites lobata</name>
    <dbReference type="NCBI Taxonomy" id="104759"/>
    <lineage>
        <taxon>Eukaryota</taxon>
        <taxon>Metazoa</taxon>
        <taxon>Cnidaria</taxon>
        <taxon>Anthozoa</taxon>
        <taxon>Hexacorallia</taxon>
        <taxon>Scleractinia</taxon>
        <taxon>Fungiina</taxon>
        <taxon>Poritidae</taxon>
        <taxon>Porites</taxon>
    </lineage>
</organism>
<feature type="non-terminal residue" evidence="1">
    <location>
        <position position="1"/>
    </location>
</feature>
<name>A0ABN8RW68_9CNID</name>
<sequence length="104" mass="11505">GQTQNENLPSVSTSMYVDQEKGSVLLQTATAEVIPPDNDSYSRSVCLVVDSCSQQHLKFELGLPVVGRDLLLIKTFGQSYARLRVCEMVQVGIKTVRRATVYVQ</sequence>
<reference evidence="1 2" key="1">
    <citation type="submission" date="2022-05" db="EMBL/GenBank/DDBJ databases">
        <authorList>
            <consortium name="Genoscope - CEA"/>
            <person name="William W."/>
        </authorList>
    </citation>
    <scope>NUCLEOTIDE SEQUENCE [LARGE SCALE GENOMIC DNA]</scope>
</reference>